<reference evidence="1" key="1">
    <citation type="submission" date="2019-01" db="EMBL/GenBank/DDBJ databases">
        <title>Draft genome sequences of three monokaryotic isolates of the white-rot basidiomycete fungus Dichomitus squalens.</title>
        <authorList>
            <consortium name="DOE Joint Genome Institute"/>
            <person name="Lopez S.C."/>
            <person name="Andreopoulos B."/>
            <person name="Pangilinan J."/>
            <person name="Lipzen A."/>
            <person name="Riley R."/>
            <person name="Ahrendt S."/>
            <person name="Ng V."/>
            <person name="Barry K."/>
            <person name="Daum C."/>
            <person name="Grigoriev I.V."/>
            <person name="Hilden K.S."/>
            <person name="Makela M.R."/>
            <person name="de Vries R.P."/>
        </authorList>
    </citation>
    <scope>NUCLEOTIDE SEQUENCE [LARGE SCALE GENOMIC DNA]</scope>
    <source>
        <strain evidence="1">OM18370.1</strain>
    </source>
</reference>
<organism evidence="1">
    <name type="scientific">Dichomitus squalens</name>
    <dbReference type="NCBI Taxonomy" id="114155"/>
    <lineage>
        <taxon>Eukaryota</taxon>
        <taxon>Fungi</taxon>
        <taxon>Dikarya</taxon>
        <taxon>Basidiomycota</taxon>
        <taxon>Agaricomycotina</taxon>
        <taxon>Agaricomycetes</taxon>
        <taxon>Polyporales</taxon>
        <taxon>Polyporaceae</taxon>
        <taxon>Dichomitus</taxon>
    </lineage>
</organism>
<dbReference type="EMBL" id="ML143441">
    <property type="protein sequence ID" value="TBU26727.1"/>
    <property type="molecule type" value="Genomic_DNA"/>
</dbReference>
<gene>
    <name evidence="1" type="ORF">BD311DRAFT_779424</name>
</gene>
<proteinExistence type="predicted"/>
<protein>
    <submittedName>
        <fullName evidence="1">Uncharacterized protein</fullName>
    </submittedName>
</protein>
<accession>A0A4Q9MIK4</accession>
<dbReference type="Proteomes" id="UP000292957">
    <property type="component" value="Unassembled WGS sequence"/>
</dbReference>
<sequence length="147" mass="16521">MSGAATASMDSKATDKKAKKFFLPQPAVDLREALYANGRQPSDSEKRAVYEMIVKMEGCESYARKTHSNFCTHIERKRKTGFRDYVVAWLQQVPNPSLADVLLWSRVLQVSPSVVFEIIMAEVPRGVTEFVEHQHALSLCNTMSPSV</sequence>
<dbReference type="AlphaFoldDB" id="A0A4Q9MIK4"/>
<evidence type="ECO:0000313" key="1">
    <source>
        <dbReference type="EMBL" id="TBU26727.1"/>
    </source>
</evidence>
<dbReference type="OrthoDB" id="2765126at2759"/>
<name>A0A4Q9MIK4_9APHY</name>